<dbReference type="PROSITE" id="PS50178">
    <property type="entry name" value="ZF_FYVE"/>
    <property type="match status" value="1"/>
</dbReference>
<dbReference type="Pfam" id="PF01363">
    <property type="entry name" value="FYVE"/>
    <property type="match status" value="1"/>
</dbReference>
<feature type="coiled-coil region" evidence="5">
    <location>
        <begin position="799"/>
        <end position="999"/>
    </location>
</feature>
<dbReference type="EMBL" id="GG662845">
    <property type="protein sequence ID" value="EAR88205.2"/>
    <property type="molecule type" value="Genomic_DNA"/>
</dbReference>
<feature type="region of interest" description="Disordered" evidence="6">
    <location>
        <begin position="422"/>
        <end position="446"/>
    </location>
</feature>
<feature type="coiled-coil region" evidence="5">
    <location>
        <begin position="1032"/>
        <end position="1144"/>
    </location>
</feature>
<dbReference type="InterPro" id="IPR017455">
    <property type="entry name" value="Znf_FYVE-rel"/>
</dbReference>
<evidence type="ECO:0000256" key="3">
    <source>
        <dbReference type="ARBA" id="ARBA00022833"/>
    </source>
</evidence>
<name>Q22RB7_TETTS</name>
<feature type="coiled-coil region" evidence="5">
    <location>
        <begin position="617"/>
        <end position="752"/>
    </location>
</feature>
<dbReference type="RefSeq" id="XP_001008450.2">
    <property type="nucleotide sequence ID" value="XM_001008450.3"/>
</dbReference>
<dbReference type="SMART" id="SM00064">
    <property type="entry name" value="FYVE"/>
    <property type="match status" value="1"/>
</dbReference>
<dbReference type="InterPro" id="IPR013083">
    <property type="entry name" value="Znf_RING/FYVE/PHD"/>
</dbReference>
<feature type="domain" description="FYVE-type" evidence="7">
    <location>
        <begin position="14"/>
        <end position="76"/>
    </location>
</feature>
<organism evidence="8 9">
    <name type="scientific">Tetrahymena thermophila (strain SB210)</name>
    <dbReference type="NCBI Taxonomy" id="312017"/>
    <lineage>
        <taxon>Eukaryota</taxon>
        <taxon>Sar</taxon>
        <taxon>Alveolata</taxon>
        <taxon>Ciliophora</taxon>
        <taxon>Intramacronucleata</taxon>
        <taxon>Oligohymenophorea</taxon>
        <taxon>Hymenostomatida</taxon>
        <taxon>Tetrahymenina</taxon>
        <taxon>Tetrahymenidae</taxon>
        <taxon>Tetrahymena</taxon>
    </lineage>
</organism>
<keyword evidence="3" id="KW-0862">Zinc</keyword>
<dbReference type="Gene3D" id="3.30.40.10">
    <property type="entry name" value="Zinc/RING finger domain, C3HC4 (zinc finger)"/>
    <property type="match status" value="1"/>
</dbReference>
<evidence type="ECO:0000256" key="5">
    <source>
        <dbReference type="SAM" id="Coils"/>
    </source>
</evidence>
<protein>
    <submittedName>
        <fullName evidence="8">FYVE zinc finger protein</fullName>
    </submittedName>
</protein>
<evidence type="ECO:0000313" key="8">
    <source>
        <dbReference type="EMBL" id="EAR88205.2"/>
    </source>
</evidence>
<keyword evidence="9" id="KW-1185">Reference proteome</keyword>
<dbReference type="CDD" id="cd00065">
    <property type="entry name" value="FYVE_like_SF"/>
    <property type="match status" value="1"/>
</dbReference>
<evidence type="ECO:0000256" key="1">
    <source>
        <dbReference type="ARBA" id="ARBA00022723"/>
    </source>
</evidence>
<dbReference type="InterPro" id="IPR011011">
    <property type="entry name" value="Znf_FYVE_PHD"/>
</dbReference>
<dbReference type="InterPro" id="IPR000306">
    <property type="entry name" value="Znf_FYVE"/>
</dbReference>
<evidence type="ECO:0000259" key="7">
    <source>
        <dbReference type="PROSITE" id="PS50178"/>
    </source>
</evidence>
<dbReference type="KEGG" id="tet:TTHERM_00019680"/>
<dbReference type="Proteomes" id="UP000009168">
    <property type="component" value="Unassembled WGS sequence"/>
</dbReference>
<dbReference type="InParanoid" id="Q22RB7"/>
<accession>Q22RB7</accession>
<keyword evidence="5" id="KW-0175">Coiled coil</keyword>
<evidence type="ECO:0000256" key="4">
    <source>
        <dbReference type="PROSITE-ProRule" id="PRU00091"/>
    </source>
</evidence>
<keyword evidence="2 4" id="KW-0863">Zinc-finger</keyword>
<reference evidence="9" key="1">
    <citation type="journal article" date="2006" name="PLoS Biol.">
        <title>Macronuclear genome sequence of the ciliate Tetrahymena thermophila, a model eukaryote.</title>
        <authorList>
            <person name="Eisen J.A."/>
            <person name="Coyne R.S."/>
            <person name="Wu M."/>
            <person name="Wu D."/>
            <person name="Thiagarajan M."/>
            <person name="Wortman J.R."/>
            <person name="Badger J.H."/>
            <person name="Ren Q."/>
            <person name="Amedeo P."/>
            <person name="Jones K.M."/>
            <person name="Tallon L.J."/>
            <person name="Delcher A.L."/>
            <person name="Salzberg S.L."/>
            <person name="Silva J.C."/>
            <person name="Haas B.J."/>
            <person name="Majoros W.H."/>
            <person name="Farzad M."/>
            <person name="Carlton J.M."/>
            <person name="Smith R.K. Jr."/>
            <person name="Garg J."/>
            <person name="Pearlman R.E."/>
            <person name="Karrer K.M."/>
            <person name="Sun L."/>
            <person name="Manning G."/>
            <person name="Elde N.C."/>
            <person name="Turkewitz A.P."/>
            <person name="Asai D.J."/>
            <person name="Wilkes D.E."/>
            <person name="Wang Y."/>
            <person name="Cai H."/>
            <person name="Collins K."/>
            <person name="Stewart B.A."/>
            <person name="Lee S.R."/>
            <person name="Wilamowska K."/>
            <person name="Weinberg Z."/>
            <person name="Ruzzo W.L."/>
            <person name="Wloga D."/>
            <person name="Gaertig J."/>
            <person name="Frankel J."/>
            <person name="Tsao C.-C."/>
            <person name="Gorovsky M.A."/>
            <person name="Keeling P.J."/>
            <person name="Waller R.F."/>
            <person name="Patron N.J."/>
            <person name="Cherry J.M."/>
            <person name="Stover N.A."/>
            <person name="Krieger C.J."/>
            <person name="del Toro C."/>
            <person name="Ryder H.F."/>
            <person name="Williamson S.C."/>
            <person name="Barbeau R.A."/>
            <person name="Hamilton E.P."/>
            <person name="Orias E."/>
        </authorList>
    </citation>
    <scope>NUCLEOTIDE SEQUENCE [LARGE SCALE GENOMIC DNA]</scope>
    <source>
        <strain evidence="9">SB210</strain>
    </source>
</reference>
<gene>
    <name evidence="8" type="ORF">TTHERM_00019680</name>
</gene>
<dbReference type="GO" id="GO:0008270">
    <property type="term" value="F:zinc ion binding"/>
    <property type="evidence" value="ECO:0007669"/>
    <property type="project" value="UniProtKB-KW"/>
</dbReference>
<dbReference type="GeneID" id="7826898"/>
<feature type="coiled-coil region" evidence="5">
    <location>
        <begin position="478"/>
        <end position="547"/>
    </location>
</feature>
<dbReference type="AlphaFoldDB" id="Q22RB7"/>
<evidence type="ECO:0000256" key="6">
    <source>
        <dbReference type="SAM" id="MobiDB-lite"/>
    </source>
</evidence>
<sequence>MYQPVSQQLVKAARGVAKKCSICNKKFELFLREHICKRCLRPVCSECSPKKLIIVGYDQAPNQKHRVCSPCKAESKFQKKLRKENNLQYGSVSQISLRWLQSLNLITTTESHSEIQDLEETYKKSQSKGLISNIDITQMKQQLSYSFKQFAFQTQGKLTDAEVSKILVSLLNKLAFRFQWKTLPNKFHLIAYFVLFLTSEALAYHILIEIYTNYIPSYAIEYMSEAPSPSERSLSQNQQTKIQKILNYLISQYQIDDFSQKQISRFIQFIGFDMLSAFYVDILSFECFFTSIDDMITKNTYMEVERIFIMLIRYHQTYLRDDCIFTDNQQHQRILIHLIRNTSISDLKEKYKGEKTFEGNRTETAESKMFKQSNSMVMNSTTTGDFTQITTSQANNEERATLNGNYPPAPVENGQNAQVPAMKAERQPSTVNGGDVTESDDDEGETQQIEVQQYKSSVYYNQVEKDLQSQNAQHDLDIDVAEELNEEFKKREELLKSEIATYQRQLIKQENQIKEYKQQILVQQNELQITRTELQTLQIEVQTIRTQSLVSSQFASSQIQGSQETPTANTNANINQVQSEQQQQVEHLLYMLTQKNIECENLIKSQSQQESNFNLQIEELRTQLHQKSIEFENYVANQQSTISGSQNNEEIEQIRVQLQSQLQQKTVECQNLSNTLALTQEKVLMMEKNQKSSVQHPHNNACIEQLWKELQSLQQKIEEQRQEKVSLEQQLLQEKEQLIVNHLRETAILKQEVSEFQQKIFQQEEMKSTVSSEYVQKIIALEKTIQEKEVLIQSQVSQIQVMQTEVQTLKQTEQSLKKELVQKSEQSSSYSATIETQIKELQSNLESMRQTNSSLVQEHKTLMDLTVKNNNIIFEEFKIQIQENEQTIINLRTQLEESRLREVSLNQQVIQMTEKIVQLNEQIAQLGEQIQSVTQSNQELQTVITEKSKTIEQLEQQVLEDKEKMENYERIYQHKEQQIVELRNQLLLQEQTSQQLIEEGKTEIIHLKEQIRILEITLVEVRQVVEQKTLIIVSHEQTIKQLNDNIQHLTESYQTQLQEQQNQYNQLHQSYNLLQQEKMVIEQKIIEITKEVETKILIIHEKEQIIIQLQEKLTNRCEEHEKIIEKLKSKVNRLQNELNKYLSVFNSVKTTVTNVEEDNIDDD</sequence>
<evidence type="ECO:0000256" key="2">
    <source>
        <dbReference type="ARBA" id="ARBA00022771"/>
    </source>
</evidence>
<evidence type="ECO:0000313" key="9">
    <source>
        <dbReference type="Proteomes" id="UP000009168"/>
    </source>
</evidence>
<dbReference type="SUPFAM" id="SSF57903">
    <property type="entry name" value="FYVE/PHD zinc finger"/>
    <property type="match status" value="1"/>
</dbReference>
<dbReference type="OrthoDB" id="2352506at2759"/>
<proteinExistence type="predicted"/>
<keyword evidence="1" id="KW-0479">Metal-binding</keyword>
<dbReference type="STRING" id="312017.Q22RB7"/>
<dbReference type="HOGENOM" id="CLU_332203_0_0_1"/>